<keyword evidence="1" id="KW-0472">Membrane</keyword>
<organism evidence="2 3">
    <name type="scientific">Arcobacter suis CECT 7833</name>
    <dbReference type="NCBI Taxonomy" id="663365"/>
    <lineage>
        <taxon>Bacteria</taxon>
        <taxon>Pseudomonadati</taxon>
        <taxon>Campylobacterota</taxon>
        <taxon>Epsilonproteobacteria</taxon>
        <taxon>Campylobacterales</taxon>
        <taxon>Arcobacteraceae</taxon>
        <taxon>Arcobacter</taxon>
    </lineage>
</organism>
<dbReference type="AlphaFoldDB" id="A0AAD0SRL1"/>
<dbReference type="PANTHER" id="PTHR40039">
    <property type="entry name" value="PROTEIN DLTD"/>
    <property type="match status" value="1"/>
</dbReference>
<sequence length="379" mass="43951">MNKLFINILSFVFALVVVISLLYVSKNEILNYYAKPLQDSLQKTISLQNDLESGKIVVFGSSELVINPNQKFLPQNYFNNDLKLPLRIQGNEGQQTFAIMSQLAAYHGELIKENGKVVILLSPSWFTGSYNNGTTIPKFLEFMYPGMMNKLYFQSEIDDSYKILINNYVKKNITYIKNPNFIYEYSFNELEEDYLNNEVKKFLIKSFDNRDINPPIVTYKNPMLDYASLKIEANKIATPSTNNSFGIGNEYFTKHIEPSITKGDFPYTIIVPSELDKNQEYQDLLVLLELLKSYKIKPLFVMQDLHPYVFAKNRDEMTAIITTIKSKIQENSYGYLDMWTYKKEDYEIGTLTDIVHSGELGWVKINQKIIEHFMPKEGN</sequence>
<dbReference type="RefSeq" id="WP_118886994.1">
    <property type="nucleotide sequence ID" value="NZ_CP032100.1"/>
</dbReference>
<gene>
    <name evidence="2" type="primary">dltD</name>
    <name evidence="2" type="ORF">ASUIS_1936</name>
</gene>
<reference evidence="2 3" key="1">
    <citation type="submission" date="2018-08" db="EMBL/GenBank/DDBJ databases">
        <title>Complete genome of the Arcobacter suis type strain LMG 26152.</title>
        <authorList>
            <person name="Miller W.G."/>
            <person name="Yee E."/>
            <person name="Bono J.L."/>
        </authorList>
    </citation>
    <scope>NUCLEOTIDE SEQUENCE [LARGE SCALE GENOMIC DNA]</scope>
    <source>
        <strain evidence="2 3">CECT 7833</strain>
    </source>
</reference>
<proteinExistence type="predicted"/>
<keyword evidence="1" id="KW-1133">Transmembrane helix</keyword>
<dbReference type="EMBL" id="CP032100">
    <property type="protein sequence ID" value="AXX90398.1"/>
    <property type="molecule type" value="Genomic_DNA"/>
</dbReference>
<evidence type="ECO:0000313" key="2">
    <source>
        <dbReference type="EMBL" id="AXX90398.1"/>
    </source>
</evidence>
<dbReference type="Proteomes" id="UP000263040">
    <property type="component" value="Chromosome"/>
</dbReference>
<keyword evidence="1" id="KW-0812">Transmembrane</keyword>
<feature type="transmembrane region" description="Helical" evidence="1">
    <location>
        <begin position="6"/>
        <end position="25"/>
    </location>
</feature>
<protein>
    <submittedName>
        <fullName evidence="2">D-alanyl carrier protein:peptidoglycan D-alanyltransferase</fullName>
    </submittedName>
</protein>
<dbReference type="PANTHER" id="PTHR40039:SF1">
    <property type="entry name" value="PROTEIN DLTD"/>
    <property type="match status" value="1"/>
</dbReference>
<dbReference type="KEGG" id="asui:ASUIS_1936"/>
<keyword evidence="3" id="KW-1185">Reference proteome</keyword>
<dbReference type="InterPro" id="IPR006998">
    <property type="entry name" value="DltD"/>
</dbReference>
<evidence type="ECO:0000313" key="3">
    <source>
        <dbReference type="Proteomes" id="UP000263040"/>
    </source>
</evidence>
<name>A0AAD0SRL1_9BACT</name>
<evidence type="ECO:0000256" key="1">
    <source>
        <dbReference type="SAM" id="Phobius"/>
    </source>
</evidence>
<dbReference type="Pfam" id="PF04914">
    <property type="entry name" value="DltD"/>
    <property type="match status" value="1"/>
</dbReference>
<accession>A0AAD0SRL1</accession>